<keyword evidence="2" id="KW-0812">Transmembrane</keyword>
<dbReference type="RefSeq" id="WP_091506647.1">
    <property type="nucleotide sequence ID" value="NZ_FNFH01000001.1"/>
</dbReference>
<keyword evidence="2" id="KW-1134">Transmembrane beta strand</keyword>
<evidence type="ECO:0000256" key="2">
    <source>
        <dbReference type="ARBA" id="ARBA00022452"/>
    </source>
</evidence>
<keyword evidence="7" id="KW-1185">Reference proteome</keyword>
<evidence type="ECO:0000259" key="4">
    <source>
        <dbReference type="Pfam" id="PF01103"/>
    </source>
</evidence>
<gene>
    <name evidence="6" type="ORF">SAMN05216212_0210</name>
</gene>
<dbReference type="EMBL" id="FNFH01000001">
    <property type="protein sequence ID" value="SDJ55494.1"/>
    <property type="molecule type" value="Genomic_DNA"/>
</dbReference>
<proteinExistence type="predicted"/>
<keyword evidence="3" id="KW-0472">Membrane</keyword>
<dbReference type="Gene3D" id="3.10.20.310">
    <property type="entry name" value="membrane protein fhac"/>
    <property type="match status" value="1"/>
</dbReference>
<dbReference type="PANTHER" id="PTHR12815:SF42">
    <property type="entry name" value="BACTERIAL SURFACE ANTIGEN (D15) DOMAIN-CONTAINING PROTEIN"/>
    <property type="match status" value="1"/>
</dbReference>
<feature type="domain" description="POTRA" evidence="5">
    <location>
        <begin position="194"/>
        <end position="265"/>
    </location>
</feature>
<dbReference type="AlphaFoldDB" id="A0A1G8UPA3"/>
<dbReference type="Pfam" id="PF07244">
    <property type="entry name" value="POTRA"/>
    <property type="match status" value="1"/>
</dbReference>
<dbReference type="InterPro" id="IPR010827">
    <property type="entry name" value="BamA/TamA_POTRA"/>
</dbReference>
<dbReference type="Proteomes" id="UP000199305">
    <property type="component" value="Unassembled WGS sequence"/>
</dbReference>
<organism evidence="6 7">
    <name type="scientific">Microbulbifer yueqingensis</name>
    <dbReference type="NCBI Taxonomy" id="658219"/>
    <lineage>
        <taxon>Bacteria</taxon>
        <taxon>Pseudomonadati</taxon>
        <taxon>Pseudomonadota</taxon>
        <taxon>Gammaproteobacteria</taxon>
        <taxon>Cellvibrionales</taxon>
        <taxon>Microbulbiferaceae</taxon>
        <taxon>Microbulbifer</taxon>
    </lineage>
</organism>
<reference evidence="7" key="1">
    <citation type="submission" date="2016-10" db="EMBL/GenBank/DDBJ databases">
        <authorList>
            <person name="Varghese N."/>
            <person name="Submissions S."/>
        </authorList>
    </citation>
    <scope>NUCLEOTIDE SEQUENCE [LARGE SCALE GENOMIC DNA]</scope>
    <source>
        <strain evidence="7">CGMCC 1.10658</strain>
    </source>
</reference>
<dbReference type="Gene3D" id="2.40.160.50">
    <property type="entry name" value="membrane protein fhac: a member of the omp85/tpsb transporter family"/>
    <property type="match status" value="1"/>
</dbReference>
<dbReference type="STRING" id="658219.SAMN05216212_0210"/>
<protein>
    <submittedName>
        <fullName evidence="6">Autotransporter secretion outer membrane protein TamA</fullName>
    </submittedName>
</protein>
<dbReference type="PANTHER" id="PTHR12815">
    <property type="entry name" value="SORTING AND ASSEMBLY MACHINERY SAMM50 PROTEIN FAMILY MEMBER"/>
    <property type="match status" value="1"/>
</dbReference>
<accession>A0A1G8UPA3</accession>
<dbReference type="OrthoDB" id="9803054at2"/>
<evidence type="ECO:0000313" key="7">
    <source>
        <dbReference type="Proteomes" id="UP000199305"/>
    </source>
</evidence>
<dbReference type="InterPro" id="IPR000184">
    <property type="entry name" value="Bac_surfAg_D15"/>
</dbReference>
<dbReference type="Pfam" id="PF01103">
    <property type="entry name" value="Omp85"/>
    <property type="match status" value="1"/>
</dbReference>
<evidence type="ECO:0000256" key="3">
    <source>
        <dbReference type="ARBA" id="ARBA00023136"/>
    </source>
</evidence>
<evidence type="ECO:0000259" key="5">
    <source>
        <dbReference type="Pfam" id="PF07244"/>
    </source>
</evidence>
<dbReference type="InterPro" id="IPR039910">
    <property type="entry name" value="D15-like"/>
</dbReference>
<evidence type="ECO:0000313" key="6">
    <source>
        <dbReference type="EMBL" id="SDJ55494.1"/>
    </source>
</evidence>
<name>A0A1G8UPA3_9GAMM</name>
<dbReference type="GO" id="GO:0019867">
    <property type="term" value="C:outer membrane"/>
    <property type="evidence" value="ECO:0007669"/>
    <property type="project" value="InterPro"/>
</dbReference>
<feature type="domain" description="Bacterial surface antigen (D15)" evidence="4">
    <location>
        <begin position="292"/>
        <end position="597"/>
    </location>
</feature>
<sequence length="597" mass="66230">MSYLRVLTGFFLAAVLLGPLQVARAIPFFDQLPDFTVRVEGDRQLQEWLEEQLEELRKGSNVLENYEDPRDVARYERGSLERLLRSRGYYDSNIRESVSDGDILYRIEPGPRYLIKSIRVEMPSQLERGFGGLPLRVGDPLVATKVKEGVSVIEQYLNDNACLLNVDVSYKATVIHSEAAARLVYRVAPSPEVVVGQVYVEGLESVDAGFLRDKLKIESGECFKRNQLDAAQLRLLRTNLVAGVGTEVSEPYGGVVDITFRVQERKHRTVKLGVGYTSSEGAGVSAGWEHRNVFRRGEKIDIESKANPVQQSLEARLLVPRFLRDDQGLTGQVELSNKEVDAYTAESLRLGAVISRDLSKHRTASVGAELKFSEVEEDGGITENYSLLAFPLGLKWDTTDNPLDARKGATAALEVKPYLDLGDSGTSFVRSIAVATGYHTFAETRFEPTLALRIKAGVISGADNFDVPADERFYAGGGGSVRGYDYQALGPRRLIEPEEPDGEPRLSDPIGGRALSEISLEGRLRITEKWGGVLFVDGGNAYLDPEPRFDSLFWGVGFGVRYFTSFAPVRFDVAFPLDKREDLDDDFQVYVSLGQAF</sequence>
<comment type="subcellular location">
    <subcellularLocation>
        <location evidence="1">Membrane</location>
    </subcellularLocation>
</comment>
<evidence type="ECO:0000256" key="1">
    <source>
        <dbReference type="ARBA" id="ARBA00004370"/>
    </source>
</evidence>